<keyword evidence="7" id="KW-1185">Reference proteome</keyword>
<sequence>MDPLSMSASIVALMQSVSIINKGMRYIASVRKAPAQFLDLQNQLETIQGYLAELQQVLDKLSSKDAPLPPPNLSHVTTVLKALKKDVAELEVIASEYSTEAASRINSKGLPRIPKFKWRRDLQLINSFRQKIVQRRHDIVESMRLLQPKQNLAQATLMLDIRDLTKTRFDDLNGLVNQSSQRFESSLSKLTQKLDEGLELLSPTDSDGESSEPRLNDATILNCVQDLREIAKGLSEHNSRLLRTLDYNAPFEGVEFSTEEFFSSLELLKQEVDHLSERGSNLVTVDNNTGSTDNDTRHFGEIINDIRKLIGSLEKAAVDNQKALRRVPISQDFRTIRDSTIETPWQQAQAMLIDTSDLAAPAVENGILRVQAIVKARCNETCKCRCHTVTTVQTPRLFSRALGRLIFSYNSIPLWNTQACNHPRCLKNSQTSVHLNYLFPSWMPRLALAFSVSWDSVVGSGASLYLNVPRVVPEQSEIFKAIDCNNISRIQWLFSNRMFLPSDVNEDGVCLLTYALYMVKSWPAAKLLLELHPRVSHRDNHGNTPTSIASWKYFVHGHHLPPDINALYRRVIELGDEETNSTVIHDSVIARTSLTVEEAINLKPECIDTMDNLGLSPLQWAVLRNNIHGIEVLLSWNPNLELCDYDKRVALHRAAEFGLIECAQMLISKGAYVDASDAWGDTPLHLAISLPSTEMLNLLLSNGAKILRNKYGRSPIHGSAFGSFPHDEAVIEQYMKALQIAGADINALDYSGMTPLLVAVQQSHIPMLNTLQRLGVYIEEKRTNSNGRTLFHIAAMFSDSEMVRRLREARLSLIDPDETDEDGLTAMEMLSRRLTLSAAELTEGQQPATINEVSLFQSFIDEARERYLMKNTSRSWGVSTKDAELVSLSVHDDPLHSRYDGRQDSSQSSSDTDGFSEAVEYQ</sequence>
<feature type="compositionally biased region" description="Basic and acidic residues" evidence="5">
    <location>
        <begin position="893"/>
        <end position="903"/>
    </location>
</feature>
<dbReference type="SUPFAM" id="SSF48403">
    <property type="entry name" value="Ankyrin repeat"/>
    <property type="match status" value="2"/>
</dbReference>
<dbReference type="SMART" id="SM00248">
    <property type="entry name" value="ANK"/>
    <property type="match status" value="6"/>
</dbReference>
<dbReference type="PANTHER" id="PTHR24198:SF165">
    <property type="entry name" value="ANKYRIN REPEAT-CONTAINING PROTEIN-RELATED"/>
    <property type="match status" value="1"/>
</dbReference>
<keyword evidence="4" id="KW-0175">Coiled coil</keyword>
<feature type="repeat" description="ANK" evidence="3">
    <location>
        <begin position="646"/>
        <end position="678"/>
    </location>
</feature>
<dbReference type="Gene3D" id="1.25.40.20">
    <property type="entry name" value="Ankyrin repeat-containing domain"/>
    <property type="match status" value="3"/>
</dbReference>
<feature type="compositionally biased region" description="Low complexity" evidence="5">
    <location>
        <begin position="904"/>
        <end position="916"/>
    </location>
</feature>
<dbReference type="Pfam" id="PF12796">
    <property type="entry name" value="Ank_2"/>
    <property type="match status" value="2"/>
</dbReference>
<keyword evidence="1" id="KW-0677">Repeat</keyword>
<protein>
    <submittedName>
        <fullName evidence="6">Uncharacterized protein</fullName>
    </submittedName>
</protein>
<evidence type="ECO:0000256" key="1">
    <source>
        <dbReference type="ARBA" id="ARBA00022737"/>
    </source>
</evidence>
<evidence type="ECO:0000256" key="2">
    <source>
        <dbReference type="ARBA" id="ARBA00023043"/>
    </source>
</evidence>
<evidence type="ECO:0000256" key="4">
    <source>
        <dbReference type="SAM" id="Coils"/>
    </source>
</evidence>
<evidence type="ECO:0000313" key="6">
    <source>
        <dbReference type="EMBL" id="OBS25931.1"/>
    </source>
</evidence>
<gene>
    <name evidence="6" type="ORF">FPOA_06464</name>
</gene>
<evidence type="ECO:0000256" key="5">
    <source>
        <dbReference type="SAM" id="MobiDB-lite"/>
    </source>
</evidence>
<organism evidence="6 7">
    <name type="scientific">Fusarium poae</name>
    <dbReference type="NCBI Taxonomy" id="36050"/>
    <lineage>
        <taxon>Eukaryota</taxon>
        <taxon>Fungi</taxon>
        <taxon>Dikarya</taxon>
        <taxon>Ascomycota</taxon>
        <taxon>Pezizomycotina</taxon>
        <taxon>Sordariomycetes</taxon>
        <taxon>Hypocreomycetidae</taxon>
        <taxon>Hypocreales</taxon>
        <taxon>Nectriaceae</taxon>
        <taxon>Fusarium</taxon>
    </lineage>
</organism>
<dbReference type="AlphaFoldDB" id="A0A1B8AZS1"/>
<feature type="repeat" description="ANK" evidence="3">
    <location>
        <begin position="679"/>
        <end position="706"/>
    </location>
</feature>
<dbReference type="InterPro" id="IPR036770">
    <property type="entry name" value="Ankyrin_rpt-contain_sf"/>
</dbReference>
<evidence type="ECO:0000256" key="3">
    <source>
        <dbReference type="PROSITE-ProRule" id="PRU00023"/>
    </source>
</evidence>
<dbReference type="InterPro" id="IPR002110">
    <property type="entry name" value="Ankyrin_rpt"/>
</dbReference>
<accession>A0A1B8AZS1</accession>
<dbReference type="STRING" id="36050.A0A1B8AZS1"/>
<evidence type="ECO:0000313" key="7">
    <source>
        <dbReference type="Proteomes" id="UP000091967"/>
    </source>
</evidence>
<dbReference type="PROSITE" id="PS50297">
    <property type="entry name" value="ANK_REP_REGION"/>
    <property type="match status" value="2"/>
</dbReference>
<feature type="region of interest" description="Disordered" evidence="5">
    <location>
        <begin position="893"/>
        <end position="922"/>
    </location>
</feature>
<proteinExistence type="predicted"/>
<name>A0A1B8AZS1_FUSPO</name>
<feature type="coiled-coil region" evidence="4">
    <location>
        <begin position="40"/>
        <end position="100"/>
    </location>
</feature>
<keyword evidence="2 3" id="KW-0040">ANK repeat</keyword>
<dbReference type="EMBL" id="LYXU01000002">
    <property type="protein sequence ID" value="OBS25931.1"/>
    <property type="molecule type" value="Genomic_DNA"/>
</dbReference>
<reference evidence="6 7" key="1">
    <citation type="submission" date="2016-06" db="EMBL/GenBank/DDBJ databases">
        <title>Living apart together: crosstalk between the core and supernumerary genomes in a fungal plant pathogen.</title>
        <authorList>
            <person name="Vanheule A."/>
            <person name="Audenaert K."/>
            <person name="Warris S."/>
            <person name="Van De Geest H."/>
            <person name="Schijlen E."/>
            <person name="Hofte M."/>
            <person name="De Saeger S."/>
            <person name="Haesaert G."/>
            <person name="Waalwijk C."/>
            <person name="Van Der Lee T."/>
        </authorList>
    </citation>
    <scope>NUCLEOTIDE SEQUENCE [LARGE SCALE GENOMIC DNA]</scope>
    <source>
        <strain evidence="6 7">2516</strain>
    </source>
</reference>
<dbReference type="Proteomes" id="UP000091967">
    <property type="component" value="Unassembled WGS sequence"/>
</dbReference>
<dbReference type="PANTHER" id="PTHR24198">
    <property type="entry name" value="ANKYRIN REPEAT AND PROTEIN KINASE DOMAIN-CONTAINING PROTEIN"/>
    <property type="match status" value="1"/>
</dbReference>
<comment type="caution">
    <text evidence="6">The sequence shown here is derived from an EMBL/GenBank/DDBJ whole genome shotgun (WGS) entry which is preliminary data.</text>
</comment>
<dbReference type="PROSITE" id="PS50088">
    <property type="entry name" value="ANK_REPEAT"/>
    <property type="match status" value="2"/>
</dbReference>